<keyword evidence="1" id="KW-0472">Membrane</keyword>
<keyword evidence="1" id="KW-1133">Transmembrane helix</keyword>
<dbReference type="OrthoDB" id="9845317at2"/>
<evidence type="ECO:0000313" key="2">
    <source>
        <dbReference type="EMBL" id="RKT55604.1"/>
    </source>
</evidence>
<comment type="caution">
    <text evidence="2">The sequence shown here is derived from an EMBL/GenBank/DDBJ whole genome shotgun (WGS) entry which is preliminary data.</text>
</comment>
<evidence type="ECO:0000313" key="3">
    <source>
        <dbReference type="Proteomes" id="UP000282084"/>
    </source>
</evidence>
<protein>
    <submittedName>
        <fullName evidence="2">Uncharacterized protein</fullName>
    </submittedName>
</protein>
<evidence type="ECO:0000256" key="1">
    <source>
        <dbReference type="SAM" id="Phobius"/>
    </source>
</evidence>
<organism evidence="2 3">
    <name type="scientific">Saccharothrix australiensis</name>
    <dbReference type="NCBI Taxonomy" id="2072"/>
    <lineage>
        <taxon>Bacteria</taxon>
        <taxon>Bacillati</taxon>
        <taxon>Actinomycetota</taxon>
        <taxon>Actinomycetes</taxon>
        <taxon>Pseudonocardiales</taxon>
        <taxon>Pseudonocardiaceae</taxon>
        <taxon>Saccharothrix</taxon>
    </lineage>
</organism>
<dbReference type="EMBL" id="RBXO01000001">
    <property type="protein sequence ID" value="RKT55604.1"/>
    <property type="molecule type" value="Genomic_DNA"/>
</dbReference>
<dbReference type="AlphaFoldDB" id="A0A495W2J1"/>
<gene>
    <name evidence="2" type="ORF">C8E97_4285</name>
</gene>
<dbReference type="RefSeq" id="WP_121007280.1">
    <property type="nucleotide sequence ID" value="NZ_RBXO01000001.1"/>
</dbReference>
<feature type="transmembrane region" description="Helical" evidence="1">
    <location>
        <begin position="124"/>
        <end position="143"/>
    </location>
</feature>
<keyword evidence="3" id="KW-1185">Reference proteome</keyword>
<accession>A0A495W2J1</accession>
<reference evidence="2 3" key="1">
    <citation type="submission" date="2018-10" db="EMBL/GenBank/DDBJ databases">
        <title>Sequencing the genomes of 1000 actinobacteria strains.</title>
        <authorList>
            <person name="Klenk H.-P."/>
        </authorList>
    </citation>
    <scope>NUCLEOTIDE SEQUENCE [LARGE SCALE GENOMIC DNA]</scope>
    <source>
        <strain evidence="2 3">DSM 43800</strain>
    </source>
</reference>
<name>A0A495W2J1_9PSEU</name>
<sequence>MEDEVRRARDEVVNMIALRPEVASARRRSLPRGLLWRDLWSVPVSGALDVLTAAAVIGVGPDTWLTKAAGFALGINGANALVDGFHQAHQRARHVARLREHGPDPADTLAALRADKPRPRLVRVLRIAYELALFVLPATALFQSHPEGVPAWTVVVAALVGRLSAAALVDRYARRGQHWEQRFIRLEGIALPPLPDRWRVLVTR</sequence>
<dbReference type="Proteomes" id="UP000282084">
    <property type="component" value="Unassembled WGS sequence"/>
</dbReference>
<keyword evidence="1" id="KW-0812">Transmembrane</keyword>
<proteinExistence type="predicted"/>
<feature type="transmembrane region" description="Helical" evidence="1">
    <location>
        <begin position="149"/>
        <end position="169"/>
    </location>
</feature>